<dbReference type="Proteomes" id="UP001213799">
    <property type="component" value="Unassembled WGS sequence"/>
</dbReference>
<evidence type="ECO:0000313" key="3">
    <source>
        <dbReference type="Proteomes" id="UP001213799"/>
    </source>
</evidence>
<gene>
    <name evidence="2" type="ORF">N7537_005332</name>
</gene>
<sequence length="549" mass="61231">MTTESVPHAPLHGKQTLALYLAWVKAWCSVPEDPLVNQRTADMTLEDVCNIFGESDTKFPPLATLESAVIVFREEFARGRVTLGGKRPPLSNQINLLSEDYNPKTSCECNGIGLSSAPSNISFETLSQNCRCNAIKNMLELVRLIGREQDQWNGHGILTQEGLENAAVELALSNTEWQKPTETCPGRETSIPDVRAPDRRPSPQCDTAPDAHHEMYPTFERVKLCTDAKYYYSIACGGSLCDEGISRALADMGNDILIADYCEAANEETIALLQKTGAAAVSFLRLCNMVGYIADWQFELVAASVLHFRATGYYRDHAMSRLPRGLFGSRQTGNTVHRHIDLGFMVGIVCSSLGTGEKLDRLVYFNLVEACALLNDLVDFRSDTTRGQRENVVLRSIRKSVCQSLNDQMRKCIGKVLLNVQNCKTSALVVMAFCNWCIMASHHKVFELLQGVTVSAKSPPCKYHGLEAYDQLLKALVPFGTLSEHGPRLDMTRAELDKLYCLYREDSETHIAWLADCTRLLLNPTYFRPIVDPVHYEWEGPVGDLLYCP</sequence>
<evidence type="ECO:0000313" key="2">
    <source>
        <dbReference type="EMBL" id="KAJ5602376.1"/>
    </source>
</evidence>
<dbReference type="GeneID" id="81586631"/>
<feature type="region of interest" description="Disordered" evidence="1">
    <location>
        <begin position="178"/>
        <end position="209"/>
    </location>
</feature>
<keyword evidence="3" id="KW-1185">Reference proteome</keyword>
<protein>
    <submittedName>
        <fullName evidence="2">Uncharacterized protein</fullName>
    </submittedName>
</protein>
<comment type="caution">
    <text evidence="2">The sequence shown here is derived from an EMBL/GenBank/DDBJ whole genome shotgun (WGS) entry which is preliminary data.</text>
</comment>
<reference evidence="2" key="1">
    <citation type="journal article" date="2023" name="IMA Fungus">
        <title>Comparative genomic study of the Penicillium genus elucidates a diverse pangenome and 15 lateral gene transfer events.</title>
        <authorList>
            <person name="Petersen C."/>
            <person name="Sorensen T."/>
            <person name="Nielsen M.R."/>
            <person name="Sondergaard T.E."/>
            <person name="Sorensen J.L."/>
            <person name="Fitzpatrick D.A."/>
            <person name="Frisvad J.C."/>
            <person name="Nielsen K.L."/>
        </authorList>
    </citation>
    <scope>NUCLEOTIDE SEQUENCE</scope>
    <source>
        <strain evidence="2">IBT 12815</strain>
    </source>
</reference>
<proteinExistence type="predicted"/>
<dbReference type="EMBL" id="JAQJAE010000003">
    <property type="protein sequence ID" value="KAJ5602376.1"/>
    <property type="molecule type" value="Genomic_DNA"/>
</dbReference>
<dbReference type="AlphaFoldDB" id="A0AAD6E5M4"/>
<dbReference type="RefSeq" id="XP_056752174.1">
    <property type="nucleotide sequence ID" value="XM_056896389.1"/>
</dbReference>
<evidence type="ECO:0000256" key="1">
    <source>
        <dbReference type="SAM" id="MobiDB-lite"/>
    </source>
</evidence>
<accession>A0AAD6E5M4</accession>
<name>A0AAD6E5M4_9EURO</name>
<organism evidence="2 3">
    <name type="scientific">Penicillium hordei</name>
    <dbReference type="NCBI Taxonomy" id="40994"/>
    <lineage>
        <taxon>Eukaryota</taxon>
        <taxon>Fungi</taxon>
        <taxon>Dikarya</taxon>
        <taxon>Ascomycota</taxon>
        <taxon>Pezizomycotina</taxon>
        <taxon>Eurotiomycetes</taxon>
        <taxon>Eurotiomycetidae</taxon>
        <taxon>Eurotiales</taxon>
        <taxon>Aspergillaceae</taxon>
        <taxon>Penicillium</taxon>
    </lineage>
</organism>
<reference evidence="2" key="2">
    <citation type="submission" date="2023-01" db="EMBL/GenBank/DDBJ databases">
        <authorList>
            <person name="Petersen C."/>
        </authorList>
    </citation>
    <scope>NUCLEOTIDE SEQUENCE</scope>
    <source>
        <strain evidence="2">IBT 12815</strain>
    </source>
</reference>